<dbReference type="OrthoDB" id="9781005at2"/>
<dbReference type="Proteomes" id="UP000184052">
    <property type="component" value="Unassembled WGS sequence"/>
</dbReference>
<dbReference type="EMBL" id="FQZL01000042">
    <property type="protein sequence ID" value="SHJ82584.1"/>
    <property type="molecule type" value="Genomic_DNA"/>
</dbReference>
<dbReference type="GO" id="GO:0043565">
    <property type="term" value="F:sequence-specific DNA binding"/>
    <property type="evidence" value="ECO:0007669"/>
    <property type="project" value="InterPro"/>
</dbReference>
<protein>
    <submittedName>
        <fullName evidence="2">Helix-turn-helix domain-containing protein</fullName>
    </submittedName>
</protein>
<dbReference type="AlphaFoldDB" id="A0A1M6MGK4"/>
<gene>
    <name evidence="2" type="ORF">SAMN02745751_03465</name>
</gene>
<feature type="domain" description="Insertion element IS150 protein InsJ-like helix-turn-helix" evidence="1">
    <location>
        <begin position="10"/>
        <end position="62"/>
    </location>
</feature>
<dbReference type="InterPro" id="IPR055247">
    <property type="entry name" value="InsJ-like_HTH"/>
</dbReference>
<sequence length="66" mass="7794">MKSRSYSGQFKINAVEHMHENNLSVREVSDDLRIPSYETLRKWKCIYYEQGEQGLLNSRCGRSLKL</sequence>
<evidence type="ECO:0000259" key="1">
    <source>
        <dbReference type="Pfam" id="PF13518"/>
    </source>
</evidence>
<name>A0A1M6MGK4_9FIRM</name>
<proteinExistence type="predicted"/>
<evidence type="ECO:0000313" key="3">
    <source>
        <dbReference type="Proteomes" id="UP000184052"/>
    </source>
</evidence>
<reference evidence="2 3" key="1">
    <citation type="submission" date="2016-11" db="EMBL/GenBank/DDBJ databases">
        <authorList>
            <person name="Jaros S."/>
            <person name="Januszkiewicz K."/>
            <person name="Wedrychowicz H."/>
        </authorList>
    </citation>
    <scope>NUCLEOTIDE SEQUENCE [LARGE SCALE GENOMIC DNA]</scope>
    <source>
        <strain evidence="2 3">DSM 17477</strain>
    </source>
</reference>
<dbReference type="RefSeq" id="WP_073050814.1">
    <property type="nucleotide sequence ID" value="NZ_FQZL01000042.1"/>
</dbReference>
<dbReference type="Pfam" id="PF13518">
    <property type="entry name" value="HTH_28"/>
    <property type="match status" value="1"/>
</dbReference>
<dbReference type="InterPro" id="IPR010921">
    <property type="entry name" value="Trp_repressor/repl_initiator"/>
</dbReference>
<organism evidence="2 3">
    <name type="scientific">Dethiosulfatibacter aminovorans DSM 17477</name>
    <dbReference type="NCBI Taxonomy" id="1121476"/>
    <lineage>
        <taxon>Bacteria</taxon>
        <taxon>Bacillati</taxon>
        <taxon>Bacillota</taxon>
        <taxon>Tissierellia</taxon>
        <taxon>Dethiosulfatibacter</taxon>
    </lineage>
</organism>
<accession>A0A1M6MGK4</accession>
<dbReference type="SUPFAM" id="SSF48295">
    <property type="entry name" value="TrpR-like"/>
    <property type="match status" value="1"/>
</dbReference>
<evidence type="ECO:0000313" key="2">
    <source>
        <dbReference type="EMBL" id="SHJ82584.1"/>
    </source>
</evidence>
<keyword evidence="3" id="KW-1185">Reference proteome</keyword>
<dbReference type="InterPro" id="IPR036388">
    <property type="entry name" value="WH-like_DNA-bd_sf"/>
</dbReference>
<dbReference type="Gene3D" id="1.10.10.10">
    <property type="entry name" value="Winged helix-like DNA-binding domain superfamily/Winged helix DNA-binding domain"/>
    <property type="match status" value="1"/>
</dbReference>